<protein>
    <submittedName>
        <fullName evidence="1">Uncharacterized protein</fullName>
    </submittedName>
</protein>
<evidence type="ECO:0000313" key="1">
    <source>
        <dbReference type="EMBL" id="CAK9095848.1"/>
    </source>
</evidence>
<organism evidence="1 2">
    <name type="scientific">Durusdinium trenchii</name>
    <dbReference type="NCBI Taxonomy" id="1381693"/>
    <lineage>
        <taxon>Eukaryota</taxon>
        <taxon>Sar</taxon>
        <taxon>Alveolata</taxon>
        <taxon>Dinophyceae</taxon>
        <taxon>Suessiales</taxon>
        <taxon>Symbiodiniaceae</taxon>
        <taxon>Durusdinium</taxon>
    </lineage>
</organism>
<dbReference type="EMBL" id="CAXAMN010025535">
    <property type="protein sequence ID" value="CAK9095848.1"/>
    <property type="molecule type" value="Genomic_DNA"/>
</dbReference>
<sequence>DSGEDGDARCSASLLWRWLGRCLEGEAVPDVVLLQEAVTDPKDRVRLFATLSDKTVGEVGALHLTRATLDSRVADATLPLLATFEEFAEALPSKAALDAIDLLQLPGFLSALRVEHSLRHQVAALLACVLLSISDERRRWTYYGARRPWVDEDGELRQRRGKLDVADVAYLRCLMRRYGWERSAGG</sequence>
<evidence type="ECO:0000313" key="2">
    <source>
        <dbReference type="Proteomes" id="UP001642484"/>
    </source>
</evidence>
<feature type="non-terminal residue" evidence="1">
    <location>
        <position position="186"/>
    </location>
</feature>
<feature type="non-terminal residue" evidence="1">
    <location>
        <position position="1"/>
    </location>
</feature>
<accession>A0ABP0R6E8</accession>
<dbReference type="Proteomes" id="UP001642484">
    <property type="component" value="Unassembled WGS sequence"/>
</dbReference>
<name>A0ABP0R6E8_9DINO</name>
<proteinExistence type="predicted"/>
<keyword evidence="2" id="KW-1185">Reference proteome</keyword>
<comment type="caution">
    <text evidence="1">The sequence shown here is derived from an EMBL/GenBank/DDBJ whole genome shotgun (WGS) entry which is preliminary data.</text>
</comment>
<reference evidence="1 2" key="1">
    <citation type="submission" date="2024-02" db="EMBL/GenBank/DDBJ databases">
        <authorList>
            <person name="Chen Y."/>
            <person name="Shah S."/>
            <person name="Dougan E. K."/>
            <person name="Thang M."/>
            <person name="Chan C."/>
        </authorList>
    </citation>
    <scope>NUCLEOTIDE SEQUENCE [LARGE SCALE GENOMIC DNA]</scope>
</reference>
<gene>
    <name evidence="1" type="ORF">CCMP2556_LOCUS45620</name>
</gene>